<dbReference type="Pfam" id="PF05299">
    <property type="entry name" value="Peptidase_M61"/>
    <property type="match status" value="1"/>
</dbReference>
<organism evidence="2 3">
    <name type="scientific">Oxalobacter vibrioformis</name>
    <dbReference type="NCBI Taxonomy" id="933080"/>
    <lineage>
        <taxon>Bacteria</taxon>
        <taxon>Pseudomonadati</taxon>
        <taxon>Pseudomonadota</taxon>
        <taxon>Betaproteobacteria</taxon>
        <taxon>Burkholderiales</taxon>
        <taxon>Oxalobacteraceae</taxon>
        <taxon>Oxalobacter</taxon>
    </lineage>
</organism>
<dbReference type="Pfam" id="PF17899">
    <property type="entry name" value="Peptidase_M61_N"/>
    <property type="match status" value="1"/>
</dbReference>
<dbReference type="InterPro" id="IPR040756">
    <property type="entry name" value="Peptidase_M61_N"/>
</dbReference>
<evidence type="ECO:0000259" key="1">
    <source>
        <dbReference type="SMART" id="SM00228"/>
    </source>
</evidence>
<dbReference type="EMBL" id="CP098242">
    <property type="protein sequence ID" value="WAW11252.1"/>
    <property type="molecule type" value="Genomic_DNA"/>
</dbReference>
<dbReference type="AlphaFoldDB" id="A0A9E9LYU1"/>
<protein>
    <submittedName>
        <fullName evidence="2">PDZ domain-containing protein</fullName>
    </submittedName>
</protein>
<sequence length="609" mass="68598">MKNAIYYTITPHDLAGHLFRVTVAVHSPDPDGQRFALPAWIPGSYMIREFARNIVQIRATASQEDILPEKLDKHTWRTPPGSAPLILAYDVYAWDLSVRGAHLDQTHGFFNGTSVFLRVIGQEHLPHIVEIKKPADPAYANWQVATSLPELDAARHEFGTYIASGYDELIDHPVEMGTFALAVFDACGIRHEIAITGRVPNLDMDRVVSDLTRICETQICFFEPETEKPPMDRYVFLVMAIGNGYGGLEHRASTALLCARSDLPAKMPSSEALTPMSEGYQNFLGLCSHEYFHTWHVKRIRPAVFAPYDLQSETYTRLLWLFEGFTSYYDDLMVVRSGLFDVSTYLQRIARTINNVKRAAGRKKQSIAEASFDAWIKFYRQDENATNAQINYYIKGSLVALALDLTIRIRTNGEKSLDDGMRLLWQRYGHNHELEAREKGISDEKAEMIFEEATGLDLKDFFRRYVHGTDELQLGHLFEHFGVSENQPAKRQKASLNIRVVHAAGECKIANVYEGGAAHAAGLSAGDLLVAVDGIRVPGESPSTSLDNLLSRYRVGDPVTIHAFRRDELMVFKVTLAADDTPLYTLSLSADQTPPTIEARRSWLKWEDV</sequence>
<dbReference type="Gene3D" id="2.30.42.10">
    <property type="match status" value="1"/>
</dbReference>
<dbReference type="InterPro" id="IPR007963">
    <property type="entry name" value="Peptidase_M61_catalytic"/>
</dbReference>
<dbReference type="SUPFAM" id="SSF55486">
    <property type="entry name" value="Metalloproteases ('zincins'), catalytic domain"/>
    <property type="match status" value="1"/>
</dbReference>
<dbReference type="Gene3D" id="2.60.40.3650">
    <property type="match status" value="1"/>
</dbReference>
<dbReference type="KEGG" id="ovb:NB640_06390"/>
<dbReference type="InterPro" id="IPR001478">
    <property type="entry name" value="PDZ"/>
</dbReference>
<evidence type="ECO:0000313" key="2">
    <source>
        <dbReference type="EMBL" id="WAW11252.1"/>
    </source>
</evidence>
<dbReference type="InterPro" id="IPR027268">
    <property type="entry name" value="Peptidase_M4/M1_CTD_sf"/>
</dbReference>
<name>A0A9E9LYU1_9BURK</name>
<evidence type="ECO:0000313" key="3">
    <source>
        <dbReference type="Proteomes" id="UP001156215"/>
    </source>
</evidence>
<proteinExistence type="predicted"/>
<dbReference type="InterPro" id="IPR036034">
    <property type="entry name" value="PDZ_sf"/>
</dbReference>
<dbReference type="SUPFAM" id="SSF50156">
    <property type="entry name" value="PDZ domain-like"/>
    <property type="match status" value="1"/>
</dbReference>
<dbReference type="Proteomes" id="UP001156215">
    <property type="component" value="Chromosome"/>
</dbReference>
<dbReference type="InterPro" id="IPR024191">
    <property type="entry name" value="Peptidase_M61"/>
</dbReference>
<gene>
    <name evidence="2" type="ORF">NB640_06390</name>
</gene>
<feature type="domain" description="PDZ" evidence="1">
    <location>
        <begin position="479"/>
        <end position="567"/>
    </location>
</feature>
<dbReference type="Gene3D" id="1.10.390.10">
    <property type="entry name" value="Neutral Protease Domain 2"/>
    <property type="match status" value="1"/>
</dbReference>
<accession>A0A9E9LYU1</accession>
<dbReference type="RefSeq" id="WP_269310360.1">
    <property type="nucleotide sequence ID" value="NZ_CP098242.1"/>
</dbReference>
<dbReference type="SMART" id="SM00228">
    <property type="entry name" value="PDZ"/>
    <property type="match status" value="1"/>
</dbReference>
<reference evidence="2" key="1">
    <citation type="journal article" date="2022" name="Front. Microbiol.">
        <title>New perspectives on an old grouping: The genomic and phenotypic variability of Oxalobacter formigenes and the implications for calcium oxalate stone prevention.</title>
        <authorList>
            <person name="Chmiel J.A."/>
            <person name="Carr C."/>
            <person name="Stuivenberg G.A."/>
            <person name="Venema R."/>
            <person name="Chanyi R.M."/>
            <person name="Al K.F."/>
            <person name="Giguere D."/>
            <person name="Say H."/>
            <person name="Akouris P.P."/>
            <person name="Dominguez Romero S.A."/>
            <person name="Kwong A."/>
            <person name="Tai V."/>
            <person name="Koval S.F."/>
            <person name="Razvi H."/>
            <person name="Bjazevic J."/>
            <person name="Burton J.P."/>
        </authorList>
    </citation>
    <scope>NUCLEOTIDE SEQUENCE</scope>
    <source>
        <strain evidence="2">WoOx3</strain>
    </source>
</reference>
<keyword evidence="3" id="KW-1185">Reference proteome</keyword>
<dbReference type="PIRSF" id="PIRSF016493">
    <property type="entry name" value="Glycyl_aminpptds"/>
    <property type="match status" value="1"/>
</dbReference>
<dbReference type="Pfam" id="PF13180">
    <property type="entry name" value="PDZ_2"/>
    <property type="match status" value="1"/>
</dbReference>